<dbReference type="Gene3D" id="3.40.309.10">
    <property type="entry name" value="Aldehyde Dehydrogenase, Chain A, domain 2"/>
    <property type="match status" value="1"/>
</dbReference>
<protein>
    <submittedName>
        <fullName evidence="4">Aldehyde dehydrogenase</fullName>
    </submittedName>
</protein>
<dbReference type="GO" id="GO:0006081">
    <property type="term" value="P:aldehyde metabolic process"/>
    <property type="evidence" value="ECO:0007669"/>
    <property type="project" value="InterPro"/>
</dbReference>
<evidence type="ECO:0000259" key="3">
    <source>
        <dbReference type="Pfam" id="PF00171"/>
    </source>
</evidence>
<dbReference type="AlphaFoldDB" id="A0AAD7GA31"/>
<comment type="caution">
    <text evidence="4">The sequence shown here is derived from an EMBL/GenBank/DDBJ whole genome shotgun (WGS) entry which is preliminary data.</text>
</comment>
<dbReference type="PANTHER" id="PTHR43570:SF16">
    <property type="entry name" value="ALDEHYDE DEHYDROGENASE TYPE III, ISOFORM Q"/>
    <property type="match status" value="1"/>
</dbReference>
<organism evidence="4 5">
    <name type="scientific">Mycena rosella</name>
    <name type="common">Pink bonnet</name>
    <name type="synonym">Agaricus rosellus</name>
    <dbReference type="NCBI Taxonomy" id="1033263"/>
    <lineage>
        <taxon>Eukaryota</taxon>
        <taxon>Fungi</taxon>
        <taxon>Dikarya</taxon>
        <taxon>Basidiomycota</taxon>
        <taxon>Agaricomycotina</taxon>
        <taxon>Agaricomycetes</taxon>
        <taxon>Agaricomycetidae</taxon>
        <taxon>Agaricales</taxon>
        <taxon>Marasmiineae</taxon>
        <taxon>Mycenaceae</taxon>
        <taxon>Mycena</taxon>
    </lineage>
</organism>
<dbReference type="SUPFAM" id="SSF53720">
    <property type="entry name" value="ALDH-like"/>
    <property type="match status" value="1"/>
</dbReference>
<evidence type="ECO:0000313" key="5">
    <source>
        <dbReference type="Proteomes" id="UP001221757"/>
    </source>
</evidence>
<accession>A0AAD7GA31</accession>
<evidence type="ECO:0000256" key="2">
    <source>
        <dbReference type="ARBA" id="ARBA00023002"/>
    </source>
</evidence>
<keyword evidence="2" id="KW-0560">Oxidoreductase</keyword>
<gene>
    <name evidence="4" type="ORF">B0H17DRAFT_1075615</name>
</gene>
<sequence>MASLPYTPSKTLKRYQQPIHAELRAGFNSGKTKSIAYRKYQLLQLAYLVQDNVKAFVDALASDLGRPALESYFLETGGSVSEIMEAYKNVETWAKPEKPPLSVNFMFMRPVTYKEPKGVVLIISPFNYPLWLCVAPMAGAIAAGNAVVIKPSESCPAVAGLLTELLPKYLDPSLVRVVNGAIPETSKLLDLTWGHRSARVGKIVAGAAAKTLTPVSLEVLSFPRKSPVFIDPASDMRLAAKRILWGKFANAGQTCVAPDYVLVPRAFQDTFVDALKTAYAGFYPENDDITKIVNQQSFNRVNGLLQATKGTIVCGGASDATRKFIAPTIVKDVKTDDSLMSEEIFGPILPIVPVDDVDAGIAYVNANDHPLALYVFSQNEAYKTKVFGSTQSGSAVANETILIPGITGLPFGGIGPSGCEFVSSSPEPLAYTLTGDPACRIDKILSFRFPPYTEKNLQTLQARLATKLPARPTGPPGAASSSSAARKWFLVAFAVAVAGALTTLKNRFPAVRA</sequence>
<dbReference type="Proteomes" id="UP001221757">
    <property type="component" value="Unassembled WGS sequence"/>
</dbReference>
<evidence type="ECO:0000313" key="4">
    <source>
        <dbReference type="EMBL" id="KAJ7681767.1"/>
    </source>
</evidence>
<dbReference type="Pfam" id="PF00171">
    <property type="entry name" value="Aldedh"/>
    <property type="match status" value="1"/>
</dbReference>
<dbReference type="InterPro" id="IPR015590">
    <property type="entry name" value="Aldehyde_DH_dom"/>
</dbReference>
<dbReference type="PROSITE" id="PS00070">
    <property type="entry name" value="ALDEHYDE_DEHYDR_CYS"/>
    <property type="match status" value="1"/>
</dbReference>
<dbReference type="GO" id="GO:0005737">
    <property type="term" value="C:cytoplasm"/>
    <property type="evidence" value="ECO:0007669"/>
    <property type="project" value="TreeGrafter"/>
</dbReference>
<dbReference type="InterPro" id="IPR016162">
    <property type="entry name" value="Ald_DH_N"/>
</dbReference>
<name>A0AAD7GA31_MYCRO</name>
<dbReference type="Gene3D" id="3.40.605.10">
    <property type="entry name" value="Aldehyde Dehydrogenase, Chain A, domain 1"/>
    <property type="match status" value="1"/>
</dbReference>
<dbReference type="InterPro" id="IPR016163">
    <property type="entry name" value="Ald_DH_C"/>
</dbReference>
<proteinExistence type="inferred from homology"/>
<dbReference type="FunFam" id="3.40.309.10:FF:000003">
    <property type="entry name" value="Aldehyde dehydrogenase"/>
    <property type="match status" value="1"/>
</dbReference>
<dbReference type="InterPro" id="IPR016161">
    <property type="entry name" value="Ald_DH/histidinol_DH"/>
</dbReference>
<dbReference type="InterPro" id="IPR012394">
    <property type="entry name" value="Aldehyde_DH_NAD(P)"/>
</dbReference>
<keyword evidence="5" id="KW-1185">Reference proteome</keyword>
<dbReference type="GO" id="GO:0004029">
    <property type="term" value="F:aldehyde dehydrogenase (NAD+) activity"/>
    <property type="evidence" value="ECO:0007669"/>
    <property type="project" value="TreeGrafter"/>
</dbReference>
<reference evidence="4" key="1">
    <citation type="submission" date="2023-03" db="EMBL/GenBank/DDBJ databases">
        <title>Massive genome expansion in bonnet fungi (Mycena s.s.) driven by repeated elements and novel gene families across ecological guilds.</title>
        <authorList>
            <consortium name="Lawrence Berkeley National Laboratory"/>
            <person name="Harder C.B."/>
            <person name="Miyauchi S."/>
            <person name="Viragh M."/>
            <person name="Kuo A."/>
            <person name="Thoen E."/>
            <person name="Andreopoulos B."/>
            <person name="Lu D."/>
            <person name="Skrede I."/>
            <person name="Drula E."/>
            <person name="Henrissat B."/>
            <person name="Morin E."/>
            <person name="Kohler A."/>
            <person name="Barry K."/>
            <person name="LaButti K."/>
            <person name="Morin E."/>
            <person name="Salamov A."/>
            <person name="Lipzen A."/>
            <person name="Mereny Z."/>
            <person name="Hegedus B."/>
            <person name="Baldrian P."/>
            <person name="Stursova M."/>
            <person name="Weitz H."/>
            <person name="Taylor A."/>
            <person name="Grigoriev I.V."/>
            <person name="Nagy L.G."/>
            <person name="Martin F."/>
            <person name="Kauserud H."/>
        </authorList>
    </citation>
    <scope>NUCLEOTIDE SEQUENCE</scope>
    <source>
        <strain evidence="4">CBHHK067</strain>
    </source>
</reference>
<dbReference type="InterPro" id="IPR016160">
    <property type="entry name" value="Ald_DH_CS_CYS"/>
</dbReference>
<evidence type="ECO:0000256" key="1">
    <source>
        <dbReference type="ARBA" id="ARBA00009986"/>
    </source>
</evidence>
<dbReference type="EMBL" id="JARKIE010000114">
    <property type="protein sequence ID" value="KAJ7681767.1"/>
    <property type="molecule type" value="Genomic_DNA"/>
</dbReference>
<feature type="domain" description="Aldehyde dehydrogenase" evidence="3">
    <location>
        <begin position="25"/>
        <end position="420"/>
    </location>
</feature>
<comment type="similarity">
    <text evidence="1">Belongs to the aldehyde dehydrogenase family.</text>
</comment>
<dbReference type="PANTHER" id="PTHR43570">
    <property type="entry name" value="ALDEHYDE DEHYDROGENASE"/>
    <property type="match status" value="1"/>
</dbReference>